<dbReference type="EMBL" id="GG702747">
    <property type="protein sequence ID" value="KOB89603.1"/>
    <property type="molecule type" value="Genomic_DNA"/>
</dbReference>
<reference evidence="2" key="1">
    <citation type="submission" date="2006-09" db="EMBL/GenBank/DDBJ databases">
        <title>Annotation of Plasmodium falciparum Dd2.</title>
        <authorList>
            <consortium name="The Broad Institute Genome Sequencing Platform"/>
            <person name="Volkman S.K."/>
            <person name="Neafsey D.E."/>
            <person name="Dash A.P."/>
            <person name="Chitnis C.E."/>
            <person name="Hartl D.L."/>
            <person name="Young S.K."/>
            <person name="Zeng Q."/>
            <person name="Koehrsen M."/>
            <person name="Alvarado L."/>
            <person name="Berlin A."/>
            <person name="Borenstein D."/>
            <person name="Chapman S.B."/>
            <person name="Chen Z."/>
            <person name="Engels R."/>
            <person name="Freedman E."/>
            <person name="Gellesch M."/>
            <person name="Goldberg J."/>
            <person name="Griggs A."/>
            <person name="Gujja S."/>
            <person name="Heilman E.R."/>
            <person name="Heiman D.I."/>
            <person name="Howarth C."/>
            <person name="Jen D."/>
            <person name="Larson L."/>
            <person name="Mehta T."/>
            <person name="Neiman D."/>
            <person name="Park D."/>
            <person name="Pearson M."/>
            <person name="Roberts A."/>
            <person name="Saif S."/>
            <person name="Shea T."/>
            <person name="Shenoy N."/>
            <person name="Sisk P."/>
            <person name="Stolte C."/>
            <person name="Sykes S."/>
            <person name="Walk T."/>
            <person name="White J."/>
            <person name="Yandava C."/>
            <person name="Haas B."/>
            <person name="Henn M.R."/>
            <person name="Nusbaum C."/>
            <person name="Birren B."/>
        </authorList>
    </citation>
    <scope>NUCLEOTIDE SEQUENCE [LARGE SCALE GENOMIC DNA]</scope>
</reference>
<gene>
    <name evidence="1" type="ORF">PFDG_05153</name>
</gene>
<accession>A0A0L7M9W9</accession>
<name>A0A0L7M9W9_PLAF4</name>
<proteinExistence type="predicted"/>
<organism evidence="1 2">
    <name type="scientific">Plasmodium falciparum (isolate Dd2)</name>
    <dbReference type="NCBI Taxonomy" id="57267"/>
    <lineage>
        <taxon>Eukaryota</taxon>
        <taxon>Sar</taxon>
        <taxon>Alveolata</taxon>
        <taxon>Apicomplexa</taxon>
        <taxon>Aconoidasida</taxon>
        <taxon>Haemosporida</taxon>
        <taxon>Plasmodiidae</taxon>
        <taxon>Plasmodium</taxon>
        <taxon>Plasmodium (Laverania)</taxon>
    </lineage>
</organism>
<evidence type="ECO:0000313" key="1">
    <source>
        <dbReference type="EMBL" id="KOB89603.1"/>
    </source>
</evidence>
<dbReference type="Proteomes" id="UP000054282">
    <property type="component" value="Unassembled WGS sequence"/>
</dbReference>
<feature type="non-terminal residue" evidence="1">
    <location>
        <position position="1"/>
    </location>
</feature>
<dbReference type="AlphaFoldDB" id="A0A0L7M9W9"/>
<dbReference type="KEGG" id="pfd:PFDG_05153"/>
<reference evidence="2" key="2">
    <citation type="submission" date="2006-09" db="EMBL/GenBank/DDBJ databases">
        <title>The genome sequence of Plasmodium falciparum Dd2.</title>
        <authorList>
            <consortium name="The Broad Institute Genome Sequencing Platform"/>
            <person name="Birren B."/>
            <person name="Lander E."/>
            <person name="Galagan J."/>
            <person name="Nusbaum C."/>
            <person name="Devon K."/>
            <person name="Henn M."/>
            <person name="Jaffe D."/>
            <person name="Butler J."/>
            <person name="Alvarez P."/>
            <person name="Gnerre S."/>
            <person name="Grabherr M."/>
            <person name="Kleber M."/>
            <person name="Mauceli E."/>
            <person name="Brockman W."/>
            <person name="MacCallum I.A."/>
            <person name="Rounsley S."/>
            <person name="Young S."/>
            <person name="LaButti K."/>
            <person name="Pushparaj V."/>
            <person name="DeCaprio D."/>
            <person name="Crawford M."/>
            <person name="Koehrsen M."/>
            <person name="Engels R."/>
            <person name="Montgomery P."/>
            <person name="Pearson M."/>
            <person name="Howarth C."/>
            <person name="Larson L."/>
            <person name="Luoma S."/>
            <person name="White J."/>
            <person name="Kodira C."/>
            <person name="Zeng Q."/>
            <person name="O'Leary S."/>
            <person name="Yandava C."/>
            <person name="Alvarado L."/>
            <person name="Wirth D."/>
            <person name="Volkman S."/>
            <person name="Hartl D."/>
        </authorList>
    </citation>
    <scope>NUCLEOTIDE SEQUENCE [LARGE SCALE GENOMIC DNA]</scope>
</reference>
<evidence type="ECO:0000313" key="2">
    <source>
        <dbReference type="Proteomes" id="UP000054282"/>
    </source>
</evidence>
<sequence length="59" mass="6869">FLKFRESIIGYEAVRENAGDYYSDQRSETSDIKKFCDQNFEDYERMCVGETDALSGNKV</sequence>
<protein>
    <submittedName>
        <fullName evidence="1">Uncharacterized protein</fullName>
    </submittedName>
</protein>